<dbReference type="Gene3D" id="3.40.50.2300">
    <property type="match status" value="2"/>
</dbReference>
<dbReference type="Pfam" id="PF13377">
    <property type="entry name" value="Peripla_BP_3"/>
    <property type="match status" value="1"/>
</dbReference>
<dbReference type="CDD" id="cd01392">
    <property type="entry name" value="HTH_LacI"/>
    <property type="match status" value="1"/>
</dbReference>
<evidence type="ECO:0000256" key="1">
    <source>
        <dbReference type="ARBA" id="ARBA00023015"/>
    </source>
</evidence>
<protein>
    <submittedName>
        <fullName evidence="5">LacI family transcriptional regulator</fullName>
    </submittedName>
</protein>
<accession>A0A9D2H3V7</accession>
<evidence type="ECO:0000313" key="6">
    <source>
        <dbReference type="Proteomes" id="UP000824220"/>
    </source>
</evidence>
<evidence type="ECO:0000313" key="5">
    <source>
        <dbReference type="EMBL" id="HJA03319.1"/>
    </source>
</evidence>
<dbReference type="EMBL" id="DXAM01000008">
    <property type="protein sequence ID" value="HJA03319.1"/>
    <property type="molecule type" value="Genomic_DNA"/>
</dbReference>
<keyword evidence="3" id="KW-0804">Transcription</keyword>
<dbReference type="InterPro" id="IPR000843">
    <property type="entry name" value="HTH_LacI"/>
</dbReference>
<dbReference type="Proteomes" id="UP000824220">
    <property type="component" value="Unassembled WGS sequence"/>
</dbReference>
<dbReference type="SMART" id="SM00354">
    <property type="entry name" value="HTH_LACI"/>
    <property type="match status" value="1"/>
</dbReference>
<sequence length="334" mass="35795">MATKRTSREATISDIAAAAGVSKATVSRVMNGVATVNEEIAQRVRATVAELGYSPSATARSLSLGESRTVGVVVPDLANPMFHQVLHGLNRAAERDGYRVLVADTQEHSDAESETVLDIRNRTDAIALFAPRMSREKLLELLPNISPVVVFNRTTGKRAGAVLIDYADGIGQVARHLIALGHTRIAYLQGPPQARSNMARQDGLDLVSEEHPDVDIVGVPCGSAFEDGYGAWPAVRETRATGVIAFNDVVALGFLGRLSEEDVRVPEDISVAGFDDIPFSRYSSPSLTTMTARLGDVGERIWTTLLAQMRGEADLEPTMFAPELAARSSTGAAR</sequence>
<dbReference type="PANTHER" id="PTHR30146:SF138">
    <property type="entry name" value="TRANSCRIPTIONAL REGULATORY PROTEIN"/>
    <property type="match status" value="1"/>
</dbReference>
<dbReference type="SUPFAM" id="SSF47413">
    <property type="entry name" value="lambda repressor-like DNA-binding domains"/>
    <property type="match status" value="1"/>
</dbReference>
<keyword evidence="2" id="KW-0238">DNA-binding</keyword>
<name>A0A9D2H3V7_9MICO</name>
<feature type="domain" description="HTH lacI-type" evidence="4">
    <location>
        <begin position="10"/>
        <end position="64"/>
    </location>
</feature>
<dbReference type="InterPro" id="IPR028082">
    <property type="entry name" value="Peripla_BP_I"/>
</dbReference>
<keyword evidence="1" id="KW-0805">Transcription regulation</keyword>
<dbReference type="InterPro" id="IPR010982">
    <property type="entry name" value="Lambda_DNA-bd_dom_sf"/>
</dbReference>
<dbReference type="PROSITE" id="PS50932">
    <property type="entry name" value="HTH_LACI_2"/>
    <property type="match status" value="1"/>
</dbReference>
<organism evidence="5 6">
    <name type="scientific">Candidatus Microbacterium stercoravium</name>
    <dbReference type="NCBI Taxonomy" id="2838697"/>
    <lineage>
        <taxon>Bacteria</taxon>
        <taxon>Bacillati</taxon>
        <taxon>Actinomycetota</taxon>
        <taxon>Actinomycetes</taxon>
        <taxon>Micrococcales</taxon>
        <taxon>Microbacteriaceae</taxon>
        <taxon>Microbacterium</taxon>
    </lineage>
</organism>
<reference evidence="5" key="2">
    <citation type="submission" date="2021-04" db="EMBL/GenBank/DDBJ databases">
        <authorList>
            <person name="Gilroy R."/>
        </authorList>
    </citation>
    <scope>NUCLEOTIDE SEQUENCE</scope>
    <source>
        <strain evidence="5">ChiHjej8B7-3636</strain>
    </source>
</reference>
<dbReference type="PANTHER" id="PTHR30146">
    <property type="entry name" value="LACI-RELATED TRANSCRIPTIONAL REPRESSOR"/>
    <property type="match status" value="1"/>
</dbReference>
<dbReference type="PROSITE" id="PS00356">
    <property type="entry name" value="HTH_LACI_1"/>
    <property type="match status" value="1"/>
</dbReference>
<evidence type="ECO:0000256" key="3">
    <source>
        <dbReference type="ARBA" id="ARBA00023163"/>
    </source>
</evidence>
<dbReference type="SUPFAM" id="SSF53822">
    <property type="entry name" value="Periplasmic binding protein-like I"/>
    <property type="match status" value="1"/>
</dbReference>
<proteinExistence type="predicted"/>
<dbReference type="AlphaFoldDB" id="A0A9D2H3V7"/>
<dbReference type="PRINTS" id="PR00036">
    <property type="entry name" value="HTHLACI"/>
</dbReference>
<dbReference type="CDD" id="cd06267">
    <property type="entry name" value="PBP1_LacI_sugar_binding-like"/>
    <property type="match status" value="1"/>
</dbReference>
<evidence type="ECO:0000259" key="4">
    <source>
        <dbReference type="PROSITE" id="PS50932"/>
    </source>
</evidence>
<dbReference type="GO" id="GO:0003700">
    <property type="term" value="F:DNA-binding transcription factor activity"/>
    <property type="evidence" value="ECO:0007669"/>
    <property type="project" value="TreeGrafter"/>
</dbReference>
<evidence type="ECO:0000256" key="2">
    <source>
        <dbReference type="ARBA" id="ARBA00023125"/>
    </source>
</evidence>
<reference evidence="5" key="1">
    <citation type="journal article" date="2021" name="PeerJ">
        <title>Extensive microbial diversity within the chicken gut microbiome revealed by metagenomics and culture.</title>
        <authorList>
            <person name="Gilroy R."/>
            <person name="Ravi A."/>
            <person name="Getino M."/>
            <person name="Pursley I."/>
            <person name="Horton D.L."/>
            <person name="Alikhan N.F."/>
            <person name="Baker D."/>
            <person name="Gharbi K."/>
            <person name="Hall N."/>
            <person name="Watson M."/>
            <person name="Adriaenssens E.M."/>
            <person name="Foster-Nyarko E."/>
            <person name="Jarju S."/>
            <person name="Secka A."/>
            <person name="Antonio M."/>
            <person name="Oren A."/>
            <person name="Chaudhuri R.R."/>
            <person name="La Ragione R."/>
            <person name="Hildebrand F."/>
            <person name="Pallen M.J."/>
        </authorList>
    </citation>
    <scope>NUCLEOTIDE SEQUENCE</scope>
    <source>
        <strain evidence="5">ChiHjej8B7-3636</strain>
    </source>
</reference>
<dbReference type="Pfam" id="PF00356">
    <property type="entry name" value="LacI"/>
    <property type="match status" value="1"/>
</dbReference>
<dbReference type="InterPro" id="IPR046335">
    <property type="entry name" value="LacI/GalR-like_sensor"/>
</dbReference>
<dbReference type="GO" id="GO:0000976">
    <property type="term" value="F:transcription cis-regulatory region binding"/>
    <property type="evidence" value="ECO:0007669"/>
    <property type="project" value="TreeGrafter"/>
</dbReference>
<comment type="caution">
    <text evidence="5">The sequence shown here is derived from an EMBL/GenBank/DDBJ whole genome shotgun (WGS) entry which is preliminary data.</text>
</comment>
<gene>
    <name evidence="5" type="ORF">H9800_00455</name>
</gene>
<dbReference type="Gene3D" id="1.10.260.40">
    <property type="entry name" value="lambda repressor-like DNA-binding domains"/>
    <property type="match status" value="1"/>
</dbReference>